<reference evidence="2" key="1">
    <citation type="submission" date="2023-03" db="EMBL/GenBank/DDBJ databases">
        <title>Massive genome expansion in bonnet fungi (Mycena s.s.) driven by repeated elements and novel gene families across ecological guilds.</title>
        <authorList>
            <consortium name="Lawrence Berkeley National Laboratory"/>
            <person name="Harder C.B."/>
            <person name="Miyauchi S."/>
            <person name="Viragh M."/>
            <person name="Kuo A."/>
            <person name="Thoen E."/>
            <person name="Andreopoulos B."/>
            <person name="Lu D."/>
            <person name="Skrede I."/>
            <person name="Drula E."/>
            <person name="Henrissat B."/>
            <person name="Morin E."/>
            <person name="Kohler A."/>
            <person name="Barry K."/>
            <person name="LaButti K."/>
            <person name="Morin E."/>
            <person name="Salamov A."/>
            <person name="Lipzen A."/>
            <person name="Mereny Z."/>
            <person name="Hegedus B."/>
            <person name="Baldrian P."/>
            <person name="Stursova M."/>
            <person name="Weitz H."/>
            <person name="Taylor A."/>
            <person name="Grigoriev I.V."/>
            <person name="Nagy L.G."/>
            <person name="Martin F."/>
            <person name="Kauserud H."/>
        </authorList>
    </citation>
    <scope>NUCLEOTIDE SEQUENCE</scope>
    <source>
        <strain evidence="2">CBHHK188m</strain>
    </source>
</reference>
<accession>A0AAD7JVH9</accession>
<sequence length="126" mass="12831">MKLAFKLFVCVAAAMMAAASSTANIRGEASIQPEALPAGTICTGPALTGDCTTITVSTIESPCTNLPSGFTQAITSVSINAGLFCTFYVSAKCGGTGGWVVATDGGIADFSNTFYDDSLTCFICQT</sequence>
<dbReference type="EMBL" id="JARJLG010000024">
    <property type="protein sequence ID" value="KAJ7770316.1"/>
    <property type="molecule type" value="Genomic_DNA"/>
</dbReference>
<feature type="chain" id="PRO_5042042940" evidence="1">
    <location>
        <begin position="20"/>
        <end position="126"/>
    </location>
</feature>
<protein>
    <submittedName>
        <fullName evidence="2">Uncharacterized protein</fullName>
    </submittedName>
</protein>
<proteinExistence type="predicted"/>
<evidence type="ECO:0000256" key="1">
    <source>
        <dbReference type="SAM" id="SignalP"/>
    </source>
</evidence>
<dbReference type="Proteomes" id="UP001215280">
    <property type="component" value="Unassembled WGS sequence"/>
</dbReference>
<evidence type="ECO:0000313" key="3">
    <source>
        <dbReference type="Proteomes" id="UP001215280"/>
    </source>
</evidence>
<dbReference type="AlphaFoldDB" id="A0AAD7JVH9"/>
<gene>
    <name evidence="2" type="ORF">DFH07DRAFT_806455</name>
</gene>
<organism evidence="2 3">
    <name type="scientific">Mycena maculata</name>
    <dbReference type="NCBI Taxonomy" id="230809"/>
    <lineage>
        <taxon>Eukaryota</taxon>
        <taxon>Fungi</taxon>
        <taxon>Dikarya</taxon>
        <taxon>Basidiomycota</taxon>
        <taxon>Agaricomycotina</taxon>
        <taxon>Agaricomycetes</taxon>
        <taxon>Agaricomycetidae</taxon>
        <taxon>Agaricales</taxon>
        <taxon>Marasmiineae</taxon>
        <taxon>Mycenaceae</taxon>
        <taxon>Mycena</taxon>
    </lineage>
</organism>
<comment type="caution">
    <text evidence="2">The sequence shown here is derived from an EMBL/GenBank/DDBJ whole genome shotgun (WGS) entry which is preliminary data.</text>
</comment>
<name>A0AAD7JVH9_9AGAR</name>
<keyword evidence="3" id="KW-1185">Reference proteome</keyword>
<feature type="signal peptide" evidence="1">
    <location>
        <begin position="1"/>
        <end position="19"/>
    </location>
</feature>
<evidence type="ECO:0000313" key="2">
    <source>
        <dbReference type="EMBL" id="KAJ7770316.1"/>
    </source>
</evidence>
<keyword evidence="1" id="KW-0732">Signal</keyword>